<evidence type="ECO:0000256" key="5">
    <source>
        <dbReference type="ARBA" id="ARBA00022824"/>
    </source>
</evidence>
<dbReference type="InterPro" id="IPR013969">
    <property type="entry name" value="Oligosacch_biosynth_Alg14"/>
</dbReference>
<dbReference type="NCBIfam" id="NF041549">
    <property type="entry name" value="PssD"/>
    <property type="match status" value="1"/>
</dbReference>
<dbReference type="PANTHER" id="PTHR12154">
    <property type="entry name" value="GLYCOSYL TRANSFERASE-RELATED"/>
    <property type="match status" value="1"/>
</dbReference>
<dbReference type="GO" id="GO:0016740">
    <property type="term" value="F:transferase activity"/>
    <property type="evidence" value="ECO:0007669"/>
    <property type="project" value="UniProtKB-KW"/>
</dbReference>
<gene>
    <name evidence="10" type="primary">LOC101857244</name>
</gene>
<dbReference type="RefSeq" id="XP_005095921.1">
    <property type="nucleotide sequence ID" value="XM_005095864.3"/>
</dbReference>
<keyword evidence="6 8" id="KW-1133">Transmembrane helix</keyword>
<keyword evidence="10" id="KW-0808">Transferase</keyword>
<reference evidence="10" key="1">
    <citation type="submission" date="2025-08" db="UniProtKB">
        <authorList>
            <consortium name="RefSeq"/>
        </authorList>
    </citation>
    <scope>IDENTIFICATION</scope>
</reference>
<dbReference type="SUPFAM" id="SSF53756">
    <property type="entry name" value="UDP-Glycosyltransferase/glycogen phosphorylase"/>
    <property type="match status" value="1"/>
</dbReference>
<keyword evidence="9" id="KW-1185">Reference proteome</keyword>
<feature type="transmembrane region" description="Helical" evidence="8">
    <location>
        <begin position="6"/>
        <end position="24"/>
    </location>
</feature>
<evidence type="ECO:0000313" key="10">
    <source>
        <dbReference type="RefSeq" id="XP_005095921.1"/>
    </source>
</evidence>
<evidence type="ECO:0000256" key="4">
    <source>
        <dbReference type="ARBA" id="ARBA00022692"/>
    </source>
</evidence>
<evidence type="ECO:0000256" key="7">
    <source>
        <dbReference type="ARBA" id="ARBA00023136"/>
    </source>
</evidence>
<comment type="subcellular location">
    <subcellularLocation>
        <location evidence="1">Endoplasmic reticulum membrane</location>
        <topology evidence="1">Single-pass membrane protein</topology>
    </subcellularLocation>
</comment>
<accession>A0ABM0JKM5</accession>
<sequence>MTLDYFFVLIFFLSLIFLILRLWTRNSKKYTRSKDKDPASVLMVAGSGGHTREILSLATTLGKHYSPRYYIVAETDSVSEAKIHYCEKQRGGDDVPQEYQIFTIPRSREVKQSYLTSILTTCRASLSSFPLVFKLQPDVILCNGPGTCIPICFAGLLLKWFSVKDTYIVYVESFCRVTSMSLSGKLLYRFVDAFFVQWPELAEKYPGAKYMGPVVS</sequence>
<evidence type="ECO:0000256" key="3">
    <source>
        <dbReference type="ARBA" id="ARBA00017467"/>
    </source>
</evidence>
<dbReference type="PANTHER" id="PTHR12154:SF4">
    <property type="entry name" value="UDP-N-ACETYLGLUCOSAMINE TRANSFERASE SUBUNIT ALG14 HOMOLOG"/>
    <property type="match status" value="1"/>
</dbReference>
<keyword evidence="4 8" id="KW-0812">Transmembrane</keyword>
<proteinExistence type="inferred from homology"/>
<dbReference type="Pfam" id="PF08660">
    <property type="entry name" value="Alg14"/>
    <property type="match status" value="1"/>
</dbReference>
<evidence type="ECO:0000256" key="2">
    <source>
        <dbReference type="ARBA" id="ARBA00009731"/>
    </source>
</evidence>
<name>A0ABM0JKM5_APLCA</name>
<dbReference type="GeneID" id="101857244"/>
<evidence type="ECO:0000256" key="6">
    <source>
        <dbReference type="ARBA" id="ARBA00022989"/>
    </source>
</evidence>
<evidence type="ECO:0000313" key="9">
    <source>
        <dbReference type="Proteomes" id="UP000694888"/>
    </source>
</evidence>
<keyword evidence="7 8" id="KW-0472">Membrane</keyword>
<evidence type="ECO:0000256" key="1">
    <source>
        <dbReference type="ARBA" id="ARBA00004389"/>
    </source>
</evidence>
<dbReference type="Proteomes" id="UP000694888">
    <property type="component" value="Unplaced"/>
</dbReference>
<comment type="similarity">
    <text evidence="2">Belongs to the ALG14 family.</text>
</comment>
<protein>
    <recommendedName>
        <fullName evidence="3">UDP-N-acetylglucosamine transferase subunit ALG14</fullName>
    </recommendedName>
</protein>
<dbReference type="Gene3D" id="3.40.50.2000">
    <property type="entry name" value="Glycogen Phosphorylase B"/>
    <property type="match status" value="1"/>
</dbReference>
<organism evidence="9 10">
    <name type="scientific">Aplysia californica</name>
    <name type="common">California sea hare</name>
    <dbReference type="NCBI Taxonomy" id="6500"/>
    <lineage>
        <taxon>Eukaryota</taxon>
        <taxon>Metazoa</taxon>
        <taxon>Spiralia</taxon>
        <taxon>Lophotrochozoa</taxon>
        <taxon>Mollusca</taxon>
        <taxon>Gastropoda</taxon>
        <taxon>Heterobranchia</taxon>
        <taxon>Euthyneura</taxon>
        <taxon>Tectipleura</taxon>
        <taxon>Aplysiida</taxon>
        <taxon>Aplysioidea</taxon>
        <taxon>Aplysiidae</taxon>
        <taxon>Aplysia</taxon>
    </lineage>
</organism>
<keyword evidence="5" id="KW-0256">Endoplasmic reticulum</keyword>
<evidence type="ECO:0000256" key="8">
    <source>
        <dbReference type="SAM" id="Phobius"/>
    </source>
</evidence>